<accession>C0C1M1</accession>
<dbReference type="GO" id="GO:0044780">
    <property type="term" value="P:bacterial-type flagellum assembly"/>
    <property type="evidence" value="ECO:0007669"/>
    <property type="project" value="InterPro"/>
</dbReference>
<dbReference type="STRING" id="553973.CLOHYLEM_06041"/>
<dbReference type="InterPro" id="IPR003713">
    <property type="entry name" value="FliS"/>
</dbReference>
<dbReference type="Gene3D" id="1.20.120.340">
    <property type="entry name" value="Flagellar protein FliS"/>
    <property type="match status" value="1"/>
</dbReference>
<evidence type="ECO:0000256" key="1">
    <source>
        <dbReference type="ARBA" id="ARBA00004514"/>
    </source>
</evidence>
<comment type="subcellular location">
    <subcellularLocation>
        <location evidence="1">Cytoplasm</location>
        <location evidence="1">Cytosol</location>
    </subcellularLocation>
</comment>
<keyword evidence="6" id="KW-0966">Cell projection</keyword>
<dbReference type="PANTHER" id="PTHR34773:SF1">
    <property type="entry name" value="FLAGELLAR SECRETION CHAPERONE FLIS"/>
    <property type="match status" value="1"/>
</dbReference>
<evidence type="ECO:0000256" key="4">
    <source>
        <dbReference type="ARBA" id="ARBA00022795"/>
    </source>
</evidence>
<proteinExistence type="inferred from homology"/>
<reference evidence="6" key="2">
    <citation type="submission" date="2013-06" db="EMBL/GenBank/DDBJ databases">
        <title>Draft genome sequence of Clostridium hylemonae (DSM 15053).</title>
        <authorList>
            <person name="Sudarsanam P."/>
            <person name="Ley R."/>
            <person name="Guruge J."/>
            <person name="Turnbaugh P.J."/>
            <person name="Mahowald M."/>
            <person name="Liep D."/>
            <person name="Gordon J."/>
        </authorList>
    </citation>
    <scope>NUCLEOTIDE SEQUENCE</scope>
    <source>
        <strain evidence="6">DSM 15053</strain>
    </source>
</reference>
<dbReference type="GO" id="GO:0005829">
    <property type="term" value="C:cytosol"/>
    <property type="evidence" value="ECO:0007669"/>
    <property type="project" value="UniProtKB-SubCell"/>
</dbReference>
<dbReference type="SUPFAM" id="SSF101116">
    <property type="entry name" value="Flagellar export chaperone FliS"/>
    <property type="match status" value="1"/>
</dbReference>
<dbReference type="InterPro" id="IPR036584">
    <property type="entry name" value="FliS_sf"/>
</dbReference>
<keyword evidence="3" id="KW-0963">Cytoplasm</keyword>
<evidence type="ECO:0000256" key="3">
    <source>
        <dbReference type="ARBA" id="ARBA00022490"/>
    </source>
</evidence>
<dbReference type="EMBL" id="ABYI02000022">
    <property type="protein sequence ID" value="EEG74035.1"/>
    <property type="molecule type" value="Genomic_DNA"/>
</dbReference>
<dbReference type="Pfam" id="PF02561">
    <property type="entry name" value="FliS"/>
    <property type="match status" value="1"/>
</dbReference>
<keyword evidence="4" id="KW-1005">Bacterial flagellum biogenesis</keyword>
<dbReference type="OrthoDB" id="1524959at2"/>
<dbReference type="RefSeq" id="WP_006443388.1">
    <property type="nucleotide sequence ID" value="NZ_CP036524.1"/>
</dbReference>
<evidence type="ECO:0000313" key="7">
    <source>
        <dbReference type="Proteomes" id="UP000004893"/>
    </source>
</evidence>
<reference evidence="6" key="1">
    <citation type="submission" date="2009-02" db="EMBL/GenBank/DDBJ databases">
        <authorList>
            <person name="Fulton L."/>
            <person name="Clifton S."/>
            <person name="Fulton B."/>
            <person name="Xu J."/>
            <person name="Minx P."/>
            <person name="Pepin K.H."/>
            <person name="Johnson M."/>
            <person name="Bhonagiri V."/>
            <person name="Nash W.E."/>
            <person name="Mardis E.R."/>
            <person name="Wilson R.K."/>
        </authorList>
    </citation>
    <scope>NUCLEOTIDE SEQUENCE [LARGE SCALE GENOMIC DNA]</scope>
    <source>
        <strain evidence="6">DSM 15053</strain>
    </source>
</reference>
<comment type="caution">
    <text evidence="6">The sequence shown here is derived from an EMBL/GenBank/DDBJ whole genome shotgun (WGS) entry which is preliminary data.</text>
</comment>
<keyword evidence="6" id="KW-0282">Flagellum</keyword>
<protein>
    <submittedName>
        <fullName evidence="6">Flagellar protein FliS</fullName>
    </submittedName>
</protein>
<sequence length="121" mass="14314">MNENGYRQYKEQSVMTMTKGELLLVLYDELLKRLKRAELALDTENYVLFEQSAGRSVEIVQYLKDTLNYEYTLSRELSSLYDFFLYELSRLQAGRKKEIIQELQPLVKELRNTFAEAEKAV</sequence>
<dbReference type="Proteomes" id="UP000004893">
    <property type="component" value="Unassembled WGS sequence"/>
</dbReference>
<dbReference type="eggNOG" id="COG1516">
    <property type="taxonomic scope" value="Bacteria"/>
</dbReference>
<comment type="similarity">
    <text evidence="2">Belongs to the FliS family.</text>
</comment>
<organism evidence="6 7">
    <name type="scientific">[Clostridium] hylemonae DSM 15053</name>
    <dbReference type="NCBI Taxonomy" id="553973"/>
    <lineage>
        <taxon>Bacteria</taxon>
        <taxon>Bacillati</taxon>
        <taxon>Bacillota</taxon>
        <taxon>Clostridia</taxon>
        <taxon>Lachnospirales</taxon>
        <taxon>Lachnospiraceae</taxon>
    </lineage>
</organism>
<keyword evidence="7" id="KW-1185">Reference proteome</keyword>
<dbReference type="GO" id="GO:0071973">
    <property type="term" value="P:bacterial-type flagellum-dependent cell motility"/>
    <property type="evidence" value="ECO:0007669"/>
    <property type="project" value="TreeGrafter"/>
</dbReference>
<dbReference type="HOGENOM" id="CLU_080373_3_2_9"/>
<dbReference type="AlphaFoldDB" id="C0C1M1"/>
<evidence type="ECO:0000313" key="6">
    <source>
        <dbReference type="EMBL" id="EEG74035.1"/>
    </source>
</evidence>
<gene>
    <name evidence="6" type="primary">fliS</name>
    <name evidence="6" type="ORF">CLOHYLEM_06041</name>
</gene>
<evidence type="ECO:0000256" key="5">
    <source>
        <dbReference type="ARBA" id="ARBA00023186"/>
    </source>
</evidence>
<keyword evidence="5" id="KW-0143">Chaperone</keyword>
<dbReference type="PANTHER" id="PTHR34773">
    <property type="entry name" value="FLAGELLAR SECRETION CHAPERONE FLIS"/>
    <property type="match status" value="1"/>
</dbReference>
<keyword evidence="6" id="KW-0969">Cilium</keyword>
<name>C0C1M1_9FIRM</name>
<evidence type="ECO:0000256" key="2">
    <source>
        <dbReference type="ARBA" id="ARBA00008787"/>
    </source>
</evidence>